<evidence type="ECO:0000313" key="10">
    <source>
        <dbReference type="EMBL" id="CRX38360.1"/>
    </source>
</evidence>
<dbReference type="GO" id="GO:0016020">
    <property type="term" value="C:membrane"/>
    <property type="evidence" value="ECO:0007669"/>
    <property type="project" value="UniProtKB-SubCell"/>
</dbReference>
<sequence>MEQKPQEFSKIRAFLFPIYSHEIKKCLPMALMMLFILLNYTILRNVKDALVVNAKGQDEGIISFLKLYGTTPAAILFMLLYAKLTNIFSRERIFYMTIIPFITFFGLFAFFIYPNSETLHPSHDTVTDLQAQMPYLKWFIAMGGTWSYSLFYILAELWGSVMLSLMFWQFANEITKTTEAKRFYPLFGFVGNIGLVSAGLIVSGLSRAGDSIIAGVESFQASLYLLMGIVVASGIITTFLYWWVNKNIIPTLDTQGKDQSATKKKGKKPTMIESFKLVAQSKELLCIALLVLCYGVTINYIDVLWKGQLKIYANGDKNLFQAYMGEFSTTTGVITLALMILGGNILRKFSWLQAASIVPLTLIVTSVLFFGSVMYGEANKETGLPLFTLFGVSVSAVALAVQVGFWQGAVTKASKYSLFDATKEMAYIPLDPEIKTKGKAAVDVAGGRMGKSGGALTLTVLQTIFPFATTVTLTPYLACASAVMFVIWFVALVQLNKSLFAKDEGPGSEKEELVAA</sequence>
<evidence type="ECO:0000256" key="8">
    <source>
        <dbReference type="ARBA" id="ARBA00023136"/>
    </source>
</evidence>
<dbReference type="Pfam" id="PF03219">
    <property type="entry name" value="TLC"/>
    <property type="match status" value="1"/>
</dbReference>
<evidence type="ECO:0000313" key="11">
    <source>
        <dbReference type="Proteomes" id="UP000220251"/>
    </source>
</evidence>
<keyword evidence="7 9" id="KW-1133">Transmembrane helix</keyword>
<keyword evidence="4 9" id="KW-0812">Transmembrane</keyword>
<dbReference type="GO" id="GO:0005471">
    <property type="term" value="F:ATP:ADP antiporter activity"/>
    <property type="evidence" value="ECO:0007669"/>
    <property type="project" value="InterPro"/>
</dbReference>
<keyword evidence="11" id="KW-1185">Reference proteome</keyword>
<dbReference type="InterPro" id="IPR036259">
    <property type="entry name" value="MFS_trans_sf"/>
</dbReference>
<feature type="transmembrane region" description="Helical" evidence="9">
    <location>
        <begin position="150"/>
        <end position="171"/>
    </location>
</feature>
<evidence type="ECO:0000256" key="7">
    <source>
        <dbReference type="ARBA" id="ARBA00022989"/>
    </source>
</evidence>
<feature type="transmembrane region" description="Helical" evidence="9">
    <location>
        <begin position="93"/>
        <end position="113"/>
    </location>
</feature>
<dbReference type="OrthoDB" id="19786at2"/>
<feature type="transmembrane region" description="Helical" evidence="9">
    <location>
        <begin position="453"/>
        <end position="469"/>
    </location>
</feature>
<feature type="transmembrane region" description="Helical" evidence="9">
    <location>
        <begin position="321"/>
        <end position="342"/>
    </location>
</feature>
<comment type="similarity">
    <text evidence="2 9">Belongs to the ADP/ATP translocase tlc family.</text>
</comment>
<dbReference type="InterPro" id="IPR004667">
    <property type="entry name" value="ADP_ATP_car_bac_type"/>
</dbReference>
<evidence type="ECO:0000256" key="5">
    <source>
        <dbReference type="ARBA" id="ARBA00022741"/>
    </source>
</evidence>
<evidence type="ECO:0000256" key="4">
    <source>
        <dbReference type="ARBA" id="ARBA00022692"/>
    </source>
</evidence>
<dbReference type="PANTHER" id="PTHR31187:SF1">
    <property type="entry name" value="ADP,ATP CARRIER PROTEIN 1"/>
    <property type="match status" value="1"/>
</dbReference>
<dbReference type="EMBL" id="CWGJ01000012">
    <property type="protein sequence ID" value="CRX38360.1"/>
    <property type="molecule type" value="Genomic_DNA"/>
</dbReference>
<gene>
    <name evidence="10" type="primary">tlca1</name>
    <name evidence="10" type="ORF">ELAC_1015</name>
</gene>
<keyword evidence="5 9" id="KW-0547">Nucleotide-binding</keyword>
<protein>
    <recommendedName>
        <fullName evidence="9">ADP,ATP carrier protein</fullName>
    </recommendedName>
</protein>
<dbReference type="GO" id="GO:0005524">
    <property type="term" value="F:ATP binding"/>
    <property type="evidence" value="ECO:0007669"/>
    <property type="project" value="UniProtKB-KW"/>
</dbReference>
<evidence type="ECO:0000256" key="3">
    <source>
        <dbReference type="ARBA" id="ARBA00022448"/>
    </source>
</evidence>
<accession>A0A0H5E542</accession>
<dbReference type="AlphaFoldDB" id="A0A0H5E542"/>
<name>A0A0H5E542_9BACT</name>
<feature type="transmembrane region" description="Helical" evidence="9">
    <location>
        <begin position="284"/>
        <end position="301"/>
    </location>
</feature>
<dbReference type="RefSeq" id="WP_098038224.1">
    <property type="nucleotide sequence ID" value="NZ_CWGJ01000012.1"/>
</dbReference>
<dbReference type="PANTHER" id="PTHR31187">
    <property type="match status" value="1"/>
</dbReference>
<keyword evidence="6 9" id="KW-0067">ATP-binding</keyword>
<dbReference type="Proteomes" id="UP000220251">
    <property type="component" value="Unassembled WGS sequence"/>
</dbReference>
<evidence type="ECO:0000256" key="9">
    <source>
        <dbReference type="RuleBase" id="RU363121"/>
    </source>
</evidence>
<comment type="subcellular location">
    <subcellularLocation>
        <location evidence="1 9">Membrane</location>
        <topology evidence="1 9">Multi-pass membrane protein</topology>
    </subcellularLocation>
</comment>
<reference evidence="11" key="1">
    <citation type="submission" date="2015-06" db="EMBL/GenBank/DDBJ databases">
        <authorList>
            <person name="Bertelli C."/>
        </authorList>
    </citation>
    <scope>NUCLEOTIDE SEQUENCE [LARGE SCALE GENOMIC DNA]</scope>
    <source>
        <strain evidence="11">CRIB-30</strain>
    </source>
</reference>
<feature type="transmembrane region" description="Helical" evidence="9">
    <location>
        <begin position="26"/>
        <end position="43"/>
    </location>
</feature>
<organism evidence="10 11">
    <name type="scientific">Estrella lausannensis</name>
    <dbReference type="NCBI Taxonomy" id="483423"/>
    <lineage>
        <taxon>Bacteria</taxon>
        <taxon>Pseudomonadati</taxon>
        <taxon>Chlamydiota</taxon>
        <taxon>Chlamydiia</taxon>
        <taxon>Parachlamydiales</taxon>
        <taxon>Candidatus Criblamydiaceae</taxon>
        <taxon>Estrella</taxon>
    </lineage>
</organism>
<feature type="transmembrane region" description="Helical" evidence="9">
    <location>
        <begin position="183"/>
        <end position="203"/>
    </location>
</feature>
<keyword evidence="8 9" id="KW-0472">Membrane</keyword>
<feature type="transmembrane region" description="Helical" evidence="9">
    <location>
        <begin position="475"/>
        <end position="493"/>
    </location>
</feature>
<feature type="transmembrane region" description="Helical" evidence="9">
    <location>
        <begin position="387"/>
        <end position="406"/>
    </location>
</feature>
<evidence type="ECO:0000256" key="1">
    <source>
        <dbReference type="ARBA" id="ARBA00004141"/>
    </source>
</evidence>
<feature type="transmembrane region" description="Helical" evidence="9">
    <location>
        <begin position="354"/>
        <end position="375"/>
    </location>
</feature>
<dbReference type="SUPFAM" id="SSF103473">
    <property type="entry name" value="MFS general substrate transporter"/>
    <property type="match status" value="1"/>
</dbReference>
<dbReference type="NCBIfam" id="TIGR00769">
    <property type="entry name" value="AAA"/>
    <property type="match status" value="1"/>
</dbReference>
<evidence type="ECO:0000256" key="6">
    <source>
        <dbReference type="ARBA" id="ARBA00022840"/>
    </source>
</evidence>
<evidence type="ECO:0000256" key="2">
    <source>
        <dbReference type="ARBA" id="ARBA00007127"/>
    </source>
</evidence>
<feature type="transmembrane region" description="Helical" evidence="9">
    <location>
        <begin position="63"/>
        <end position="81"/>
    </location>
</feature>
<keyword evidence="3 9" id="KW-0813">Transport</keyword>
<feature type="transmembrane region" description="Helical" evidence="9">
    <location>
        <begin position="223"/>
        <end position="244"/>
    </location>
</feature>
<proteinExistence type="inferred from homology"/>